<dbReference type="PROSITE" id="PS51272">
    <property type="entry name" value="SLH"/>
    <property type="match status" value="2"/>
</dbReference>
<protein>
    <submittedName>
        <fullName evidence="2">S-layer homology domain-containing protein</fullName>
    </submittedName>
</protein>
<gene>
    <name evidence="2" type="ORF">ACFQMJ_14250</name>
</gene>
<feature type="domain" description="SLH" evidence="1">
    <location>
        <begin position="139"/>
        <end position="200"/>
    </location>
</feature>
<sequence>MGRKMRKTLNLLLVVALGVGGLLPQVAETRAAAADRAANGAISDNGLRSLLAELTPEAFAEASGTLAAPLLDPLPALTNEESIVVAGSAPTDAEVTVTYSVSYDPNDPVTREELAVLMRRFAGTQGFAPSLSAGDASELDRFADARNVSDWAREAVGLAVRQRWMQGMTETELNPHGQASRAQAASLLLRLLTSLGVIEQ</sequence>
<accession>A0ABW2FCX0</accession>
<dbReference type="InterPro" id="IPR001119">
    <property type="entry name" value="SLH_dom"/>
</dbReference>
<keyword evidence="3" id="KW-1185">Reference proteome</keyword>
<reference evidence="3" key="1">
    <citation type="journal article" date="2019" name="Int. J. Syst. Evol. Microbiol.">
        <title>The Global Catalogue of Microorganisms (GCM) 10K type strain sequencing project: providing services to taxonomists for standard genome sequencing and annotation.</title>
        <authorList>
            <consortium name="The Broad Institute Genomics Platform"/>
            <consortium name="The Broad Institute Genome Sequencing Center for Infectious Disease"/>
            <person name="Wu L."/>
            <person name="Ma J."/>
        </authorList>
    </citation>
    <scope>NUCLEOTIDE SEQUENCE [LARGE SCALE GENOMIC DNA]</scope>
    <source>
        <strain evidence="3">KCTC 12907</strain>
    </source>
</reference>
<dbReference type="RefSeq" id="WP_378049064.1">
    <property type="nucleotide sequence ID" value="NZ_JBHMDN010000020.1"/>
</dbReference>
<evidence type="ECO:0000259" key="1">
    <source>
        <dbReference type="PROSITE" id="PS51272"/>
    </source>
</evidence>
<name>A0ABW2FCX0_9BACL</name>
<comment type="caution">
    <text evidence="2">The sequence shown here is derived from an EMBL/GenBank/DDBJ whole genome shotgun (WGS) entry which is preliminary data.</text>
</comment>
<feature type="domain" description="SLH" evidence="1">
    <location>
        <begin position="54"/>
        <end position="132"/>
    </location>
</feature>
<dbReference type="Proteomes" id="UP001596378">
    <property type="component" value="Unassembled WGS sequence"/>
</dbReference>
<proteinExistence type="predicted"/>
<organism evidence="2 3">
    <name type="scientific">Cohnella cellulosilytica</name>
    <dbReference type="NCBI Taxonomy" id="986710"/>
    <lineage>
        <taxon>Bacteria</taxon>
        <taxon>Bacillati</taxon>
        <taxon>Bacillota</taxon>
        <taxon>Bacilli</taxon>
        <taxon>Bacillales</taxon>
        <taxon>Paenibacillaceae</taxon>
        <taxon>Cohnella</taxon>
    </lineage>
</organism>
<dbReference type="Pfam" id="PF00395">
    <property type="entry name" value="SLH"/>
    <property type="match status" value="1"/>
</dbReference>
<evidence type="ECO:0000313" key="3">
    <source>
        <dbReference type="Proteomes" id="UP001596378"/>
    </source>
</evidence>
<dbReference type="EMBL" id="JBHTAI010000008">
    <property type="protein sequence ID" value="MFC7149683.1"/>
    <property type="molecule type" value="Genomic_DNA"/>
</dbReference>
<evidence type="ECO:0000313" key="2">
    <source>
        <dbReference type="EMBL" id="MFC7149683.1"/>
    </source>
</evidence>